<feature type="region of interest" description="Disordered" evidence="1">
    <location>
        <begin position="23"/>
        <end position="45"/>
    </location>
</feature>
<evidence type="ECO:0000256" key="1">
    <source>
        <dbReference type="SAM" id="MobiDB-lite"/>
    </source>
</evidence>
<comment type="caution">
    <text evidence="3">The sequence shown here is derived from an EMBL/GenBank/DDBJ whole genome shotgun (WGS) entry which is preliminary data.</text>
</comment>
<proteinExistence type="predicted"/>
<reference evidence="3 4" key="1">
    <citation type="journal article" date="2022" name="Syst. Appl. Microbiol.">
        <title>Rhodopirellula aestuarii sp. nov., a novel member of the genus Rhodopirellula isolated from brackish sediments collected in the Tagus River estuary, Portugal.</title>
        <authorList>
            <person name="Vitorino I.R."/>
            <person name="Klimek D."/>
            <person name="Calusinska M."/>
            <person name="Lobo-da-Cunha A."/>
            <person name="Vasconcelos V."/>
            <person name="Lage O.M."/>
        </authorList>
    </citation>
    <scope>NUCLEOTIDE SEQUENCE [LARGE SCALE GENOMIC DNA]</scope>
    <source>
        <strain evidence="3 4">ICT_H3.1</strain>
    </source>
</reference>
<organism evidence="3 4">
    <name type="scientific">Aporhodopirellula aestuarii</name>
    <dbReference type="NCBI Taxonomy" id="2950107"/>
    <lineage>
        <taxon>Bacteria</taxon>
        <taxon>Pseudomonadati</taxon>
        <taxon>Planctomycetota</taxon>
        <taxon>Planctomycetia</taxon>
        <taxon>Pirellulales</taxon>
        <taxon>Pirellulaceae</taxon>
        <taxon>Aporhodopirellula</taxon>
    </lineage>
</organism>
<dbReference type="Proteomes" id="UP001202961">
    <property type="component" value="Unassembled WGS sequence"/>
</dbReference>
<feature type="signal peptide" evidence="2">
    <location>
        <begin position="1"/>
        <end position="23"/>
    </location>
</feature>
<dbReference type="PROSITE" id="PS00018">
    <property type="entry name" value="EF_HAND_1"/>
    <property type="match status" value="1"/>
</dbReference>
<keyword evidence="2" id="KW-0732">Signal</keyword>
<feature type="chain" id="PRO_5045995415" description="EF-hand domain-containing protein" evidence="2">
    <location>
        <begin position="24"/>
        <end position="129"/>
    </location>
</feature>
<dbReference type="EMBL" id="JAMQBK010000127">
    <property type="protein sequence ID" value="MCM2375093.1"/>
    <property type="molecule type" value="Genomic_DNA"/>
</dbReference>
<gene>
    <name evidence="3" type="ORF">NB063_31105</name>
</gene>
<name>A0ABT0UDW9_9BACT</name>
<keyword evidence="4" id="KW-1185">Reference proteome</keyword>
<accession>A0ABT0UDW9</accession>
<dbReference type="InterPro" id="IPR018247">
    <property type="entry name" value="EF_Hand_1_Ca_BS"/>
</dbReference>
<evidence type="ECO:0000256" key="2">
    <source>
        <dbReference type="SAM" id="SignalP"/>
    </source>
</evidence>
<evidence type="ECO:0008006" key="5">
    <source>
        <dbReference type="Google" id="ProtNLM"/>
    </source>
</evidence>
<protein>
    <recommendedName>
        <fullName evidence="5">EF-hand domain-containing protein</fullName>
    </recommendedName>
</protein>
<evidence type="ECO:0000313" key="4">
    <source>
        <dbReference type="Proteomes" id="UP001202961"/>
    </source>
</evidence>
<sequence>MKKSLVATFVLVVAMTVLLPVQAQRPPRGGGPMGPPPAQAASDMTADQALLRSAQLASQAEAATVTMPTIEELAVMMLANYDADESGALDQAELQNALVALRTMMQSQTTQATTNAARIQANALRARAR</sequence>
<dbReference type="RefSeq" id="WP_250933579.1">
    <property type="nucleotide sequence ID" value="NZ_JAMQBK010000127.1"/>
</dbReference>
<evidence type="ECO:0000313" key="3">
    <source>
        <dbReference type="EMBL" id="MCM2375093.1"/>
    </source>
</evidence>